<dbReference type="RefSeq" id="WP_170201255.1">
    <property type="nucleotide sequence ID" value="NZ_RJKE01000001.1"/>
</dbReference>
<dbReference type="InterPro" id="IPR015421">
    <property type="entry name" value="PyrdxlP-dep_Trfase_major"/>
</dbReference>
<accession>A0A3N1CNL0</accession>
<reference evidence="3 4" key="1">
    <citation type="submission" date="2018-11" db="EMBL/GenBank/DDBJ databases">
        <title>Sequencing the genomes of 1000 actinobacteria strains.</title>
        <authorList>
            <person name="Klenk H.-P."/>
        </authorList>
    </citation>
    <scope>NUCLEOTIDE SEQUENCE [LARGE SCALE GENOMIC DNA]</scope>
    <source>
        <strain evidence="3 4">DSM 44254</strain>
    </source>
</reference>
<dbReference type="EMBL" id="RJKE01000001">
    <property type="protein sequence ID" value="ROO82917.1"/>
    <property type="molecule type" value="Genomic_DNA"/>
</dbReference>
<evidence type="ECO:0000313" key="3">
    <source>
        <dbReference type="EMBL" id="ROO82917.1"/>
    </source>
</evidence>
<gene>
    <name evidence="3" type="ORF">EDD29_0402</name>
</gene>
<dbReference type="PANTHER" id="PTHR43092:SF2">
    <property type="entry name" value="HERCYNYLCYSTEINE SULFOXIDE LYASE"/>
    <property type="match status" value="1"/>
</dbReference>
<keyword evidence="3" id="KW-0456">Lyase</keyword>
<feature type="domain" description="Aminotransferase class V" evidence="2">
    <location>
        <begin position="49"/>
        <end position="364"/>
    </location>
</feature>
<dbReference type="InterPro" id="IPR015422">
    <property type="entry name" value="PyrdxlP-dep_Trfase_small"/>
</dbReference>
<dbReference type="SUPFAM" id="SSF53383">
    <property type="entry name" value="PLP-dependent transferases"/>
    <property type="match status" value="1"/>
</dbReference>
<dbReference type="PANTHER" id="PTHR43092">
    <property type="entry name" value="L-CYSTEINE DESULFHYDRASE"/>
    <property type="match status" value="1"/>
</dbReference>
<dbReference type="InterPro" id="IPR015424">
    <property type="entry name" value="PyrdxlP-dep_Trfase"/>
</dbReference>
<sequence>MRSEAQEEFFLAPGLTLLNHASYGLTSRRVAAHADRIRQEIESDPTVYLGQHLTERLRELTAEVATALTLPATGTTLCANATSAAAAIVSSLPLGSDSTVIVLDTEYSSILRAWEQRCRQVGADLIRIPVRIPFTGPHQLLADLDELVPGTVSYLQFSLISSSTAIRFPIEPLLAWARARGGRTVLDAAHGPGHVPLAPGLSNVDAMFGTLHKWFPSLRPVGFLWLSEDLIDVVRPAEVSLTWDSADLVGRFSWPGTFDPVPRLSLDEALTQHCGWLTAGAFTRCEDLSAASVPLLADLGAIPTTTDAYAPPRMRAFTLDGVTVSEVKASMSRAGIRVWCGPGADGSTILRIATHVYTDQADLELLCAQLKETLP</sequence>
<protein>
    <submittedName>
        <fullName evidence="3">Selenocysteine lyase/cysteine desulfurase</fullName>
    </submittedName>
</protein>
<comment type="caution">
    <text evidence="3">The sequence shown here is derived from an EMBL/GenBank/DDBJ whole genome shotgun (WGS) entry which is preliminary data.</text>
</comment>
<dbReference type="AlphaFoldDB" id="A0A3N1CNL0"/>
<keyword evidence="4" id="KW-1185">Reference proteome</keyword>
<name>A0A3N1CNL0_9ACTN</name>
<dbReference type="GO" id="GO:0016829">
    <property type="term" value="F:lyase activity"/>
    <property type="evidence" value="ECO:0007669"/>
    <property type="project" value="UniProtKB-KW"/>
</dbReference>
<dbReference type="Proteomes" id="UP000272400">
    <property type="component" value="Unassembled WGS sequence"/>
</dbReference>
<dbReference type="Pfam" id="PF00266">
    <property type="entry name" value="Aminotran_5"/>
    <property type="match status" value="1"/>
</dbReference>
<dbReference type="InterPro" id="IPR000192">
    <property type="entry name" value="Aminotrans_V_dom"/>
</dbReference>
<evidence type="ECO:0000259" key="2">
    <source>
        <dbReference type="Pfam" id="PF00266"/>
    </source>
</evidence>
<evidence type="ECO:0000313" key="4">
    <source>
        <dbReference type="Proteomes" id="UP000272400"/>
    </source>
</evidence>
<organism evidence="3 4">
    <name type="scientific">Actinocorallia herbida</name>
    <dbReference type="NCBI Taxonomy" id="58109"/>
    <lineage>
        <taxon>Bacteria</taxon>
        <taxon>Bacillati</taxon>
        <taxon>Actinomycetota</taxon>
        <taxon>Actinomycetes</taxon>
        <taxon>Streptosporangiales</taxon>
        <taxon>Thermomonosporaceae</taxon>
        <taxon>Actinocorallia</taxon>
    </lineage>
</organism>
<proteinExistence type="predicted"/>
<dbReference type="Gene3D" id="3.90.1150.10">
    <property type="entry name" value="Aspartate Aminotransferase, domain 1"/>
    <property type="match status" value="1"/>
</dbReference>
<evidence type="ECO:0000256" key="1">
    <source>
        <dbReference type="ARBA" id="ARBA00022898"/>
    </source>
</evidence>
<dbReference type="Gene3D" id="3.40.640.10">
    <property type="entry name" value="Type I PLP-dependent aspartate aminotransferase-like (Major domain)"/>
    <property type="match status" value="1"/>
</dbReference>
<keyword evidence="1" id="KW-0663">Pyridoxal phosphate</keyword>